<name>A0A855X1G3_9BACT</name>
<dbReference type="SUPFAM" id="SSF54862">
    <property type="entry name" value="4Fe-4S ferredoxins"/>
    <property type="match status" value="1"/>
</dbReference>
<dbReference type="GO" id="GO:0022904">
    <property type="term" value="P:respiratory electron transport chain"/>
    <property type="evidence" value="ECO:0007669"/>
    <property type="project" value="TreeGrafter"/>
</dbReference>
<evidence type="ECO:0000256" key="3">
    <source>
        <dbReference type="ARBA" id="ARBA00022737"/>
    </source>
</evidence>
<dbReference type="AlphaFoldDB" id="A0A855X1G3"/>
<protein>
    <recommendedName>
        <fullName evidence="11">Molybdopterin oxidoreductase</fullName>
    </recommendedName>
</protein>
<reference evidence="9 10" key="1">
    <citation type="journal article" date="2018" name="ISME J.">
        <title>A methanotrophic archaeon couples anaerobic oxidation of methane to Fe(III) reduction.</title>
        <authorList>
            <person name="Cai C."/>
            <person name="Leu A.O."/>
            <person name="Xie G.J."/>
            <person name="Guo J."/>
            <person name="Feng Y."/>
            <person name="Zhao J.X."/>
            <person name="Tyson G.W."/>
            <person name="Yuan Z."/>
            <person name="Hu S."/>
        </authorList>
    </citation>
    <scope>NUCLEOTIDE SEQUENCE [LARGE SCALE GENOMIC DNA]</scope>
    <source>
        <strain evidence="9">FeB_12</strain>
    </source>
</reference>
<dbReference type="InterPro" id="IPR001041">
    <property type="entry name" value="2Fe-2S_ferredoxin-type"/>
</dbReference>
<keyword evidence="4" id="KW-0408">Iron</keyword>
<dbReference type="Pfam" id="PF07992">
    <property type="entry name" value="Pyr_redox_2"/>
    <property type="match status" value="1"/>
</dbReference>
<proteinExistence type="predicted"/>
<dbReference type="SUPFAM" id="SSF51971">
    <property type="entry name" value="Nucleotide-binding domain"/>
    <property type="match status" value="2"/>
</dbReference>
<dbReference type="InterPro" id="IPR017896">
    <property type="entry name" value="4Fe4S_Fe-S-bd"/>
</dbReference>
<evidence type="ECO:0000256" key="5">
    <source>
        <dbReference type="ARBA" id="ARBA00023014"/>
    </source>
</evidence>
<dbReference type="Gene3D" id="3.50.50.60">
    <property type="entry name" value="FAD/NAD(P)-binding domain"/>
    <property type="match status" value="2"/>
</dbReference>
<dbReference type="InterPro" id="IPR036010">
    <property type="entry name" value="2Fe-2S_ferredoxin-like_sf"/>
</dbReference>
<dbReference type="PANTHER" id="PTHR43105">
    <property type="entry name" value="RESPIRATORY NITRATE REDUCTASE"/>
    <property type="match status" value="1"/>
</dbReference>
<dbReference type="PRINTS" id="PR00419">
    <property type="entry name" value="ADXRDTASE"/>
</dbReference>
<dbReference type="InterPro" id="IPR036188">
    <property type="entry name" value="FAD/NAD-bd_sf"/>
</dbReference>
<organism evidence="9 10">
    <name type="scientific">candidate division GN15 bacterium</name>
    <dbReference type="NCBI Taxonomy" id="2072418"/>
    <lineage>
        <taxon>Bacteria</taxon>
        <taxon>candidate division GN15</taxon>
    </lineage>
</organism>
<dbReference type="Pfam" id="PF13510">
    <property type="entry name" value="Fer2_4"/>
    <property type="match status" value="1"/>
</dbReference>
<feature type="domain" description="4Fe-4S ferredoxin-type" evidence="7">
    <location>
        <begin position="655"/>
        <end position="684"/>
    </location>
</feature>
<sequence>MVTLTINGKSITAPADRTILQVCRDQKIDQIPTLCYDDKLPPFGSCFLCVVELEGQSRLFPACSTKVAEGMKIQTRSEKVVRARKTCLELLLSDHYADCFGPCRLNCPADVDIQGYMSLINLGKFKEAVALIKEKNPLPSVCGRVCTRKCEINCRRSLVDAPVGIDFLKRYAADQDMIGEMWRPDTKPDNGIPIAIIGSGPAGLTCAYYLVNEGYRPTVFEALPETGGMLRYGIPEYRLPKSVLDKEINWILDLGVELRTNQTLGKDFTIDDLFKRGFKSVFVGLGAQVGKPMAVEGENVDGVLSGVEFLKQVQMKTNPPVKGRVVVVGGGNTAIDAARTSLRLGADEVILLYRRTRKEMPANAVEIEAAEHEGVKMEFLAAPIRVNVDNNRMASLTCIRMELGEPDSSGRRRPVEVKGSDYILKADWVISAIGQEPDLTGVDGNGGGIKVTKWKTIVAKDGTFDTDRAGVFSGGDVVTGPADAIDAIAAGRMAARAIDKYIKTGVIEPLVDRFESKRDNFHKLQRSDIPQVQESERHGVKEIPAAQRIKSFEEVEFAYDDQTAFEESLRCAECGCDVGLACILQDYCTEYGVDQKRFVGDYNKYKVDTRHPFVKIDSNKCIRCGRCVSTCAEILNVSALGFVNRGFRTIVKPAMEKALHETNCVSCGNCIDVCPTGALVEKMPFRRSGPWKMDSVYNVCNYCSVGCNITLKVKTPDLFYVVGAPPELGPNRGELCVRGRFGYQHYLDGTRETSPMIKKGGKLARCTWSEAFSAIEKGLKKVIEDHDPDHILVAASPKLTNEELYLAGRFARAAIGTNNLLSFHHAISEADYHALDDILGATASTIGTADVESADLYLFVGGNPTIENPVLGWQMKRRMRHGAEAIVINSAQIDLVAHATIWADPRRGTITTLLNGVISELIRTGALDTEYIKNRTVGAEQLVDSLKKCDLNEISTVTGVSIERIQRMAALFADRRKKVVAWYNLDSRIDRSSDDLKALTTLMLLLGKVGVDGSGIMLTSGQCNHTGMQIAGFDTKLTPGGATIGNTKLLGEIGRTWRTDLGGMIEKSGTNIGRKIREDKIRGAVIFGENPAAGPEYNAFVNNLEFLVVADLFMTETAQAADVFIPMSSYLESDGHLTNWCGMKQDSNPIGDPLNGMSNIDTLRKLCELRGHHIAPANLDELMGEMDYFSAQSGFTGRLNGHFLTPDKRAHFVLYSDQTMPTSAETPLVLEIDSRIAARLKQIRA</sequence>
<dbReference type="Pfam" id="PF14691">
    <property type="entry name" value="Fer4_20"/>
    <property type="match status" value="1"/>
</dbReference>
<evidence type="ECO:0000259" key="8">
    <source>
        <dbReference type="PROSITE" id="PS51669"/>
    </source>
</evidence>
<dbReference type="SUPFAM" id="SSF53706">
    <property type="entry name" value="Formate dehydrogenase/DMSO reductase, domains 1-3"/>
    <property type="match status" value="1"/>
</dbReference>
<keyword evidence="1" id="KW-0004">4Fe-4S</keyword>
<dbReference type="InterPro" id="IPR023753">
    <property type="entry name" value="FAD/NAD-binding_dom"/>
</dbReference>
<dbReference type="EMBL" id="PQAP01000235">
    <property type="protein sequence ID" value="PWB67680.1"/>
    <property type="molecule type" value="Genomic_DNA"/>
</dbReference>
<evidence type="ECO:0000256" key="4">
    <source>
        <dbReference type="ARBA" id="ARBA00023004"/>
    </source>
</evidence>
<dbReference type="SUPFAM" id="SSF46548">
    <property type="entry name" value="alpha-helical ferredoxin"/>
    <property type="match status" value="1"/>
</dbReference>
<dbReference type="PANTHER" id="PTHR43105:SF10">
    <property type="entry name" value="NADH-QUINONE OXIDOREDUCTASE SUBUNIT G"/>
    <property type="match status" value="1"/>
</dbReference>
<dbReference type="Gene3D" id="3.40.228.10">
    <property type="entry name" value="Dimethylsulfoxide Reductase, domain 2"/>
    <property type="match status" value="1"/>
</dbReference>
<dbReference type="InterPro" id="IPR050123">
    <property type="entry name" value="Prok_molybdopt-oxidoreductase"/>
</dbReference>
<evidence type="ECO:0000259" key="6">
    <source>
        <dbReference type="PROSITE" id="PS51085"/>
    </source>
</evidence>
<feature type="domain" description="4Fe-4S Mo/W bis-MGD-type" evidence="8">
    <location>
        <begin position="693"/>
        <end position="750"/>
    </location>
</feature>
<evidence type="ECO:0008006" key="11">
    <source>
        <dbReference type="Google" id="ProtNLM"/>
    </source>
</evidence>
<dbReference type="PROSITE" id="PS51669">
    <property type="entry name" value="4FE4S_MOW_BIS_MGD"/>
    <property type="match status" value="1"/>
</dbReference>
<dbReference type="GO" id="GO:0046872">
    <property type="term" value="F:metal ion binding"/>
    <property type="evidence" value="ECO:0007669"/>
    <property type="project" value="UniProtKB-KW"/>
</dbReference>
<evidence type="ECO:0000256" key="2">
    <source>
        <dbReference type="ARBA" id="ARBA00022723"/>
    </source>
</evidence>
<dbReference type="Gene3D" id="3.40.50.740">
    <property type="match status" value="1"/>
</dbReference>
<feature type="domain" description="4Fe-4S ferredoxin-type" evidence="7">
    <location>
        <begin position="612"/>
        <end position="640"/>
    </location>
</feature>
<dbReference type="InterPro" id="IPR028261">
    <property type="entry name" value="DPD_II"/>
</dbReference>
<dbReference type="InterPro" id="IPR054351">
    <property type="entry name" value="NADH_UbQ_OxRdtase_ferredoxin"/>
</dbReference>
<keyword evidence="5" id="KW-0411">Iron-sulfur</keyword>
<feature type="domain" description="2Fe-2S ferredoxin-type" evidence="6">
    <location>
        <begin position="1"/>
        <end position="79"/>
    </location>
</feature>
<dbReference type="FunFam" id="3.30.70.20:FF:000035">
    <property type="entry name" value="Iron hydrogenase 1"/>
    <property type="match status" value="1"/>
</dbReference>
<evidence type="ECO:0000313" key="9">
    <source>
        <dbReference type="EMBL" id="PWB67680.1"/>
    </source>
</evidence>
<dbReference type="SMART" id="SM00926">
    <property type="entry name" value="Molybdop_Fe4S4"/>
    <property type="match status" value="1"/>
</dbReference>
<dbReference type="PROSITE" id="PS51379">
    <property type="entry name" value="4FE4S_FER_2"/>
    <property type="match status" value="2"/>
</dbReference>
<dbReference type="Pfam" id="PF22117">
    <property type="entry name" value="Fer4_Nqo3"/>
    <property type="match status" value="1"/>
</dbReference>
<keyword evidence="2" id="KW-0479">Metal-binding</keyword>
<gene>
    <name evidence="9" type="ORF">C3F09_13110</name>
</gene>
<dbReference type="PROSITE" id="PS51085">
    <property type="entry name" value="2FE2S_FER_2"/>
    <property type="match status" value="1"/>
</dbReference>
<dbReference type="InterPro" id="IPR006656">
    <property type="entry name" value="Mopterin_OxRdtase"/>
</dbReference>
<dbReference type="Pfam" id="PF00384">
    <property type="entry name" value="Molybdopterin"/>
    <property type="match status" value="1"/>
</dbReference>
<dbReference type="Proteomes" id="UP000250918">
    <property type="component" value="Unassembled WGS sequence"/>
</dbReference>
<dbReference type="GO" id="GO:0051539">
    <property type="term" value="F:4 iron, 4 sulfur cluster binding"/>
    <property type="evidence" value="ECO:0007669"/>
    <property type="project" value="UniProtKB-KW"/>
</dbReference>
<dbReference type="PROSITE" id="PS00198">
    <property type="entry name" value="4FE4S_FER_1"/>
    <property type="match status" value="1"/>
</dbReference>
<dbReference type="Gene3D" id="3.10.20.740">
    <property type="match status" value="1"/>
</dbReference>
<dbReference type="SUPFAM" id="SSF54292">
    <property type="entry name" value="2Fe-2S ferredoxin-like"/>
    <property type="match status" value="1"/>
</dbReference>
<evidence type="ECO:0000256" key="1">
    <source>
        <dbReference type="ARBA" id="ARBA00022485"/>
    </source>
</evidence>
<dbReference type="Gene3D" id="2.20.25.90">
    <property type="entry name" value="ADC-like domains"/>
    <property type="match status" value="1"/>
</dbReference>
<comment type="caution">
    <text evidence="9">The sequence shown here is derived from an EMBL/GenBank/DDBJ whole genome shotgun (WGS) entry which is preliminary data.</text>
</comment>
<dbReference type="InterPro" id="IPR017900">
    <property type="entry name" value="4Fe4S_Fe_S_CS"/>
</dbReference>
<evidence type="ECO:0000313" key="10">
    <source>
        <dbReference type="Proteomes" id="UP000250918"/>
    </source>
</evidence>
<dbReference type="GO" id="GO:0003954">
    <property type="term" value="F:NADH dehydrogenase activity"/>
    <property type="evidence" value="ECO:0007669"/>
    <property type="project" value="TreeGrafter"/>
</dbReference>
<dbReference type="InterPro" id="IPR006963">
    <property type="entry name" value="Mopterin_OxRdtase_4Fe-4S_dom"/>
</dbReference>
<dbReference type="GO" id="GO:0016020">
    <property type="term" value="C:membrane"/>
    <property type="evidence" value="ECO:0007669"/>
    <property type="project" value="TreeGrafter"/>
</dbReference>
<accession>A0A855X1G3</accession>
<evidence type="ECO:0000259" key="7">
    <source>
        <dbReference type="PROSITE" id="PS51379"/>
    </source>
</evidence>
<dbReference type="Gene3D" id="3.30.70.20">
    <property type="match status" value="1"/>
</dbReference>
<dbReference type="Pfam" id="PF04879">
    <property type="entry name" value="Molybdop_Fe4S4"/>
    <property type="match status" value="1"/>
</dbReference>
<keyword evidence="3" id="KW-0677">Repeat</keyword>